<dbReference type="InterPro" id="IPR053156">
    <property type="entry name" value="T6SS_TssM-like"/>
</dbReference>
<comment type="caution">
    <text evidence="3">The sequence shown here is derived from an EMBL/GenBank/DDBJ whole genome shotgun (WGS) entry which is preliminary data.</text>
</comment>
<accession>A0ABU1NMD5</accession>
<dbReference type="PANTHER" id="PTHR36153">
    <property type="entry name" value="INNER MEMBRANE PROTEIN-RELATED"/>
    <property type="match status" value="1"/>
</dbReference>
<protein>
    <submittedName>
        <fullName evidence="3">Type VI secretion system protein ImpL</fullName>
    </submittedName>
</protein>
<feature type="domain" description="Type VI secretion system component TssM1 N-terminal" evidence="2">
    <location>
        <begin position="155"/>
        <end position="336"/>
    </location>
</feature>
<sequence>MNALYPLPAHYGALLSLCLAALLMLWWFMLGARYRARRRLLRRRIEALAVPSEAARPSEAAALAEPRAAVARAREQLQRSPSLRTLHQPLYDLPWLLFIGDADAGLPALLVAARRAGVEEEPEDEGDDFWHWHFLPAMLAIETCPAAVHEPATAHERNRWYQSLLALAHQRERLPLNGIVVCVSAATLLGDAQRLPADAARLRRRVDEAAELLRLQLPVYLLVTGLERLPGYAVLHEALPSAVRAQALGHRLPYTSTAVTRSDALFEPLALRLHALRMGLLRSQPEPSRRQAIHAFVEQVRALQPGLRTFAQQLFEPARGGHAAARWRGLYLVAAPGDSNQCAFVADLFQRFLPADQPLAR</sequence>
<organism evidence="3 4">
    <name type="scientific">Variovorax soli</name>
    <dbReference type="NCBI Taxonomy" id="376815"/>
    <lineage>
        <taxon>Bacteria</taxon>
        <taxon>Pseudomonadati</taxon>
        <taxon>Pseudomonadota</taxon>
        <taxon>Betaproteobacteria</taxon>
        <taxon>Burkholderiales</taxon>
        <taxon>Comamonadaceae</taxon>
        <taxon>Variovorax</taxon>
    </lineage>
</organism>
<evidence type="ECO:0000313" key="4">
    <source>
        <dbReference type="Proteomes" id="UP001184230"/>
    </source>
</evidence>
<feature type="transmembrane region" description="Helical" evidence="1">
    <location>
        <begin position="12"/>
        <end position="34"/>
    </location>
</feature>
<keyword evidence="1" id="KW-0812">Transmembrane</keyword>
<keyword evidence="1" id="KW-1133">Transmembrane helix</keyword>
<reference evidence="3 4" key="1">
    <citation type="submission" date="2023-07" db="EMBL/GenBank/DDBJ databases">
        <title>Sorghum-associated microbial communities from plants grown in Nebraska, USA.</title>
        <authorList>
            <person name="Schachtman D."/>
        </authorList>
    </citation>
    <scope>NUCLEOTIDE SEQUENCE [LARGE SCALE GENOMIC DNA]</scope>
    <source>
        <strain evidence="3 4">DS1781</strain>
    </source>
</reference>
<evidence type="ECO:0000313" key="3">
    <source>
        <dbReference type="EMBL" id="MDR6539618.1"/>
    </source>
</evidence>
<dbReference type="Pfam" id="PF14331">
    <property type="entry name" value="IcmF-related_N"/>
    <property type="match status" value="1"/>
</dbReference>
<name>A0ABU1NMD5_9BURK</name>
<dbReference type="RefSeq" id="WP_309907467.1">
    <property type="nucleotide sequence ID" value="NZ_JAVDRF010000019.1"/>
</dbReference>
<evidence type="ECO:0000256" key="1">
    <source>
        <dbReference type="SAM" id="Phobius"/>
    </source>
</evidence>
<evidence type="ECO:0000259" key="2">
    <source>
        <dbReference type="Pfam" id="PF14331"/>
    </source>
</evidence>
<dbReference type="EMBL" id="JAVDRF010000019">
    <property type="protein sequence ID" value="MDR6539618.1"/>
    <property type="molecule type" value="Genomic_DNA"/>
</dbReference>
<keyword evidence="1" id="KW-0472">Membrane</keyword>
<dbReference type="Proteomes" id="UP001184230">
    <property type="component" value="Unassembled WGS sequence"/>
</dbReference>
<keyword evidence="4" id="KW-1185">Reference proteome</keyword>
<dbReference type="InterPro" id="IPR025743">
    <property type="entry name" value="TssM1_N"/>
</dbReference>
<proteinExistence type="predicted"/>
<dbReference type="PANTHER" id="PTHR36153:SF1">
    <property type="entry name" value="TYPE VI SECRETION SYSTEM COMPONENT TSSM1"/>
    <property type="match status" value="1"/>
</dbReference>
<gene>
    <name evidence="3" type="ORF">J2739_005417</name>
</gene>